<dbReference type="SUPFAM" id="SSF82199">
    <property type="entry name" value="SET domain"/>
    <property type="match status" value="1"/>
</dbReference>
<dbReference type="EMBL" id="JANBPU010000071">
    <property type="protein sequence ID" value="KAJ1917443.1"/>
    <property type="molecule type" value="Genomic_DNA"/>
</dbReference>
<sequence>MDKIQRLCKWLQSSGASFDKIELKPDGDGGFGAYTNCKTEKDECLASIPYNLAITENVALETLKDHLIQPLRGARIMCLFLVYERWVRGDSSFWSPYIDCLPKTFSTPFYYNDDELKFLKGTPTETAIAARLDKYKEDWKAVRSSIPTSMISDEQLSWENYLWSANVYSSRAFPSSLVPGLDAEGSHNEALFPLLDMLNHRPTQPITWDSTDSSIKFIFRDSFEAGEQVFNNYGPKSNQELLMSYGFCIPGNIQDLYHVKLNCSNAPEGLRKEKFIKDIGLFKLDHYIRAANLSENTILPMMRVMVMNDIELFYSEEEYSGHGQPDTNFISFRNELSVFSTLGQLLKSKETTILDIDSTILGGNNSQSKLHKSNIFTTGIKRILSSSLSKIDKTKISLLQAVKEMMSMNEVTSLLPRWLSKSGSEIKTPSLAEISEDVVDNLALNELISSVIISDESFEEDRTFSSAINTRDIDLDSALALFLLRCRYRKSSKWYGVIGQYKRLELTHIMPEDRIGKLKIKYDSLFPELSDSYPKLFSSSKFTLDNFMWAAQMTNLFNVHINIGEYSVYGLCLA</sequence>
<keyword evidence="3" id="KW-1185">Reference proteome</keyword>
<evidence type="ECO:0000313" key="2">
    <source>
        <dbReference type="EMBL" id="KAJ1917443.1"/>
    </source>
</evidence>
<dbReference type="GO" id="GO:0016279">
    <property type="term" value="F:protein-lysine N-methyltransferase activity"/>
    <property type="evidence" value="ECO:0007669"/>
    <property type="project" value="InterPro"/>
</dbReference>
<dbReference type="AlphaFoldDB" id="A0A9W8DTB5"/>
<dbReference type="PANTHER" id="PTHR13271:SF147">
    <property type="entry name" value="PROTEIN-LYSINE N-METHYLTRANSFERASE EFM1-RELATED"/>
    <property type="match status" value="1"/>
</dbReference>
<dbReference type="OrthoDB" id="42889at2759"/>
<dbReference type="Proteomes" id="UP001150538">
    <property type="component" value="Unassembled WGS sequence"/>
</dbReference>
<dbReference type="InterPro" id="IPR046341">
    <property type="entry name" value="SET_dom_sf"/>
</dbReference>
<dbReference type="PROSITE" id="PS50280">
    <property type="entry name" value="SET"/>
    <property type="match status" value="1"/>
</dbReference>
<gene>
    <name evidence="2" type="ORF">H4219_003186</name>
</gene>
<accession>A0A9W8DTB5</accession>
<feature type="domain" description="SET" evidence="1">
    <location>
        <begin position="19"/>
        <end position="234"/>
    </location>
</feature>
<dbReference type="InterPro" id="IPR001214">
    <property type="entry name" value="SET_dom"/>
</dbReference>
<dbReference type="Gene3D" id="3.90.1410.10">
    <property type="entry name" value="set domain protein methyltransferase, domain 1"/>
    <property type="match status" value="1"/>
</dbReference>
<name>A0A9W8DTB5_9FUNG</name>
<comment type="caution">
    <text evidence="2">The sequence shown here is derived from an EMBL/GenBank/DDBJ whole genome shotgun (WGS) entry which is preliminary data.</text>
</comment>
<protein>
    <recommendedName>
        <fullName evidence="1">SET domain-containing protein</fullName>
    </recommendedName>
</protein>
<reference evidence="2" key="1">
    <citation type="submission" date="2022-07" db="EMBL/GenBank/DDBJ databases">
        <title>Phylogenomic reconstructions and comparative analyses of Kickxellomycotina fungi.</title>
        <authorList>
            <person name="Reynolds N.K."/>
            <person name="Stajich J.E."/>
            <person name="Barry K."/>
            <person name="Grigoriev I.V."/>
            <person name="Crous P."/>
            <person name="Smith M.E."/>
        </authorList>
    </citation>
    <scope>NUCLEOTIDE SEQUENCE</scope>
    <source>
        <strain evidence="2">NBRC 100468</strain>
    </source>
</reference>
<proteinExistence type="predicted"/>
<dbReference type="GO" id="GO:0005634">
    <property type="term" value="C:nucleus"/>
    <property type="evidence" value="ECO:0007669"/>
    <property type="project" value="TreeGrafter"/>
</dbReference>
<dbReference type="CDD" id="cd19180">
    <property type="entry name" value="SET_SpSET10-like"/>
    <property type="match status" value="1"/>
</dbReference>
<dbReference type="InterPro" id="IPR044432">
    <property type="entry name" value="Set10/Efm1_SET"/>
</dbReference>
<evidence type="ECO:0000259" key="1">
    <source>
        <dbReference type="PROSITE" id="PS50280"/>
    </source>
</evidence>
<evidence type="ECO:0000313" key="3">
    <source>
        <dbReference type="Proteomes" id="UP001150538"/>
    </source>
</evidence>
<dbReference type="InterPro" id="IPR050600">
    <property type="entry name" value="SETD3_SETD6_MTase"/>
</dbReference>
<organism evidence="2 3">
    <name type="scientific">Mycoemilia scoparia</name>
    <dbReference type="NCBI Taxonomy" id="417184"/>
    <lineage>
        <taxon>Eukaryota</taxon>
        <taxon>Fungi</taxon>
        <taxon>Fungi incertae sedis</taxon>
        <taxon>Zoopagomycota</taxon>
        <taxon>Kickxellomycotina</taxon>
        <taxon>Kickxellomycetes</taxon>
        <taxon>Kickxellales</taxon>
        <taxon>Kickxellaceae</taxon>
        <taxon>Mycoemilia</taxon>
    </lineage>
</organism>
<dbReference type="PANTHER" id="PTHR13271">
    <property type="entry name" value="UNCHARACTERIZED PUTATIVE METHYLTRANSFERASE"/>
    <property type="match status" value="1"/>
</dbReference>